<keyword evidence="2" id="KW-1185">Reference proteome</keyword>
<name>A0ABY6ZQK5_9BACL</name>
<organism evidence="1 2">
    <name type="scientific">Alicyclobacillus fastidiosus</name>
    <dbReference type="NCBI Taxonomy" id="392011"/>
    <lineage>
        <taxon>Bacteria</taxon>
        <taxon>Bacillati</taxon>
        <taxon>Bacillota</taxon>
        <taxon>Bacilli</taxon>
        <taxon>Bacillales</taxon>
        <taxon>Alicyclobacillaceae</taxon>
        <taxon>Alicyclobacillus</taxon>
    </lineage>
</organism>
<dbReference type="RefSeq" id="WP_268008753.1">
    <property type="nucleotide sequence ID" value="NZ_BSUT01000003.1"/>
</dbReference>
<evidence type="ECO:0000313" key="1">
    <source>
        <dbReference type="EMBL" id="WAH44883.1"/>
    </source>
</evidence>
<reference evidence="1" key="1">
    <citation type="submission" date="2022-08" db="EMBL/GenBank/DDBJ databases">
        <title>Alicyclobacillus fastidiosus DSM 17978, complete genome.</title>
        <authorList>
            <person name="Wang Q."/>
            <person name="Cai R."/>
            <person name="Wang Z."/>
        </authorList>
    </citation>
    <scope>NUCLEOTIDE SEQUENCE</scope>
    <source>
        <strain evidence="1">DSM 17978</strain>
        <plasmid evidence="1">unnamed1</plasmid>
    </source>
</reference>
<proteinExistence type="predicted"/>
<evidence type="ECO:0000313" key="2">
    <source>
        <dbReference type="Proteomes" id="UP001164761"/>
    </source>
</evidence>
<keyword evidence="1" id="KW-0614">Plasmid</keyword>
<protein>
    <submittedName>
        <fullName evidence="1">Uncharacterized protein</fullName>
    </submittedName>
</protein>
<gene>
    <name evidence="1" type="ORF">NZD89_27950</name>
</gene>
<accession>A0ABY6ZQK5</accession>
<dbReference type="EMBL" id="CP104068">
    <property type="protein sequence ID" value="WAH44883.1"/>
    <property type="molecule type" value="Genomic_DNA"/>
</dbReference>
<dbReference type="Proteomes" id="UP001164761">
    <property type="component" value="Plasmid unnamed1"/>
</dbReference>
<sequence length="57" mass="6767">MEQNPEITIKDELDALLEYHLQFASKIEHTPGWENRDILLVEKGIIMMLEFVLNRLK</sequence>
<geneLocation type="plasmid" evidence="1 2">
    <name>unnamed1</name>
</geneLocation>